<name>A0A4S3IZL4_9EURO</name>
<dbReference type="EMBL" id="SOSA01001085">
    <property type="protein sequence ID" value="THC87682.1"/>
    <property type="molecule type" value="Genomic_DNA"/>
</dbReference>
<evidence type="ECO:0000313" key="2">
    <source>
        <dbReference type="Proteomes" id="UP000308092"/>
    </source>
</evidence>
<comment type="caution">
    <text evidence="1">The sequence shown here is derived from an EMBL/GenBank/DDBJ whole genome shotgun (WGS) entry which is preliminary data.</text>
</comment>
<dbReference type="VEuPathDB" id="FungiDB:EYZ11_012873"/>
<accession>A0A4S3IZL4</accession>
<dbReference type="Proteomes" id="UP000308092">
    <property type="component" value="Unassembled WGS sequence"/>
</dbReference>
<protein>
    <submittedName>
        <fullName evidence="1">Uncharacterized protein</fullName>
    </submittedName>
</protein>
<proteinExistence type="predicted"/>
<evidence type="ECO:0000313" key="1">
    <source>
        <dbReference type="EMBL" id="THC87682.1"/>
    </source>
</evidence>
<dbReference type="AlphaFoldDB" id="A0A4S3IZL4"/>
<reference evidence="1 2" key="1">
    <citation type="submission" date="2019-03" db="EMBL/GenBank/DDBJ databases">
        <title>The genome sequence of a newly discovered highly antifungal drug resistant Aspergillus species, Aspergillus tanneri NIH 1004.</title>
        <authorList>
            <person name="Mounaud S."/>
            <person name="Singh I."/>
            <person name="Joardar V."/>
            <person name="Pakala S."/>
            <person name="Pakala S."/>
            <person name="Venepally P."/>
            <person name="Hoover J."/>
            <person name="Nierman W."/>
            <person name="Chung J."/>
            <person name="Losada L."/>
        </authorList>
    </citation>
    <scope>NUCLEOTIDE SEQUENCE [LARGE SCALE GENOMIC DNA]</scope>
    <source>
        <strain evidence="1 2">NIH1004</strain>
    </source>
</reference>
<sequence>MFVTTAACSRKLTQKADLDVTL</sequence>
<organism evidence="1 2">
    <name type="scientific">Aspergillus tanneri</name>
    <dbReference type="NCBI Taxonomy" id="1220188"/>
    <lineage>
        <taxon>Eukaryota</taxon>
        <taxon>Fungi</taxon>
        <taxon>Dikarya</taxon>
        <taxon>Ascomycota</taxon>
        <taxon>Pezizomycotina</taxon>
        <taxon>Eurotiomycetes</taxon>
        <taxon>Eurotiomycetidae</taxon>
        <taxon>Eurotiales</taxon>
        <taxon>Aspergillaceae</taxon>
        <taxon>Aspergillus</taxon>
        <taxon>Aspergillus subgen. Circumdati</taxon>
    </lineage>
</organism>
<gene>
    <name evidence="1" type="ORF">EYZ11_012873</name>
</gene>
<keyword evidence="2" id="KW-1185">Reference proteome</keyword>